<dbReference type="SUPFAM" id="SSF158682">
    <property type="entry name" value="TerB-like"/>
    <property type="match status" value="1"/>
</dbReference>
<sequence>MQVDKLISQFLGSGQGLDKVKGLAKGAGFGKGAATGGILGLLMGSKKGRKMAGGTLKYAGLAAAGAMAWKAYQNWQQNQSPAQAQPATAADVQELDARFSPNQSGANGESFQLALMRAMIGAAKADGHIDATEQAAIFEQVEEMSLSAAEKALVFDMLSAPSSLHDIAASASGTEQAAELYLASRLVIDPDQAVERAYLEALAHKLNLPSELVAHLEQQAVQGMEQ</sequence>
<evidence type="ECO:0000313" key="2">
    <source>
        <dbReference type="Proteomes" id="UP000646152"/>
    </source>
</evidence>
<dbReference type="EMBL" id="BMKE01000019">
    <property type="protein sequence ID" value="GGB49119.1"/>
    <property type="molecule type" value="Genomic_DNA"/>
</dbReference>
<keyword evidence="2" id="KW-1185">Reference proteome</keyword>
<organism evidence="1 2">
    <name type="scientific">Oceanisphaera marina</name>
    <dbReference type="NCBI Taxonomy" id="2017550"/>
    <lineage>
        <taxon>Bacteria</taxon>
        <taxon>Pseudomonadati</taxon>
        <taxon>Pseudomonadota</taxon>
        <taxon>Gammaproteobacteria</taxon>
        <taxon>Aeromonadales</taxon>
        <taxon>Aeromonadaceae</taxon>
        <taxon>Oceanisphaera</taxon>
    </lineage>
</organism>
<gene>
    <name evidence="1" type="ORF">GCM10011502_22990</name>
</gene>
<accession>A0ABQ1IPA4</accession>
<proteinExistence type="predicted"/>
<comment type="caution">
    <text evidence="1">The sequence shown here is derived from an EMBL/GenBank/DDBJ whole genome shotgun (WGS) entry which is preliminary data.</text>
</comment>
<dbReference type="Proteomes" id="UP000646152">
    <property type="component" value="Unassembled WGS sequence"/>
</dbReference>
<protein>
    <submittedName>
        <fullName evidence="1">Protein YebE</fullName>
    </submittedName>
</protein>
<dbReference type="InterPro" id="IPR029024">
    <property type="entry name" value="TerB-like"/>
</dbReference>
<dbReference type="Gene3D" id="1.10.3680.10">
    <property type="entry name" value="TerB-like"/>
    <property type="match status" value="1"/>
</dbReference>
<dbReference type="CDD" id="cd07178">
    <property type="entry name" value="terB_like_YebE"/>
    <property type="match status" value="1"/>
</dbReference>
<evidence type="ECO:0000313" key="1">
    <source>
        <dbReference type="EMBL" id="GGB49119.1"/>
    </source>
</evidence>
<dbReference type="Pfam" id="PF04391">
    <property type="entry name" value="DUF533"/>
    <property type="match status" value="1"/>
</dbReference>
<reference evidence="2" key="1">
    <citation type="journal article" date="2019" name="Int. J. Syst. Evol. Microbiol.">
        <title>The Global Catalogue of Microorganisms (GCM) 10K type strain sequencing project: providing services to taxonomists for standard genome sequencing and annotation.</title>
        <authorList>
            <consortium name="The Broad Institute Genomics Platform"/>
            <consortium name="The Broad Institute Genome Sequencing Center for Infectious Disease"/>
            <person name="Wu L."/>
            <person name="Ma J."/>
        </authorList>
    </citation>
    <scope>NUCLEOTIDE SEQUENCE [LARGE SCALE GENOMIC DNA]</scope>
    <source>
        <strain evidence="2">CGMCC 1.15923</strain>
    </source>
</reference>
<dbReference type="RefSeq" id="WP_188630272.1">
    <property type="nucleotide sequence ID" value="NZ_BMKE01000019.1"/>
</dbReference>
<dbReference type="InterPro" id="IPR007486">
    <property type="entry name" value="YebE"/>
</dbReference>
<name>A0ABQ1IPA4_9GAMM</name>